<dbReference type="RefSeq" id="WP_125148017.1">
    <property type="nucleotide sequence ID" value="NZ_CAMRXE010000028.1"/>
</dbReference>
<feature type="region of interest" description="Disordered" evidence="1">
    <location>
        <begin position="102"/>
        <end position="139"/>
    </location>
</feature>
<comment type="caution">
    <text evidence="2">The sequence shown here is derived from an EMBL/GenBank/DDBJ whole genome shotgun (WGS) entry which is preliminary data.</text>
</comment>
<protein>
    <submittedName>
        <fullName evidence="2">Replication terminator protein, phage associated</fullName>
    </submittedName>
</protein>
<sequence length="139" mass="15599">MGKQTNINLEFDKFAEGAFKERAKQGIEEVMKNINDPNTDWKKKRKLTIELVFTPNEARDLAMVDIQTKAKLEPSKPIKTTFMMGTDGKGGIIASEFKNQIPGQSTMRVDEETGEVTTTAEEKAAEEQQFNTDGIKLVK</sequence>
<organism evidence="2 3">
    <name type="scientific">Clostridium neonatale</name>
    <dbReference type="NCBI Taxonomy" id="137838"/>
    <lineage>
        <taxon>Bacteria</taxon>
        <taxon>Bacillati</taxon>
        <taxon>Bacillota</taxon>
        <taxon>Clostridia</taxon>
        <taxon>Eubacteriales</taxon>
        <taxon>Clostridiaceae</taxon>
        <taxon>Clostridium</taxon>
    </lineage>
</organism>
<dbReference type="Proteomes" id="UP001189143">
    <property type="component" value="Unassembled WGS sequence"/>
</dbReference>
<proteinExistence type="predicted"/>
<reference evidence="2" key="1">
    <citation type="submission" date="2022-10" db="EMBL/GenBank/DDBJ databases">
        <authorList>
            <person name="Aires J."/>
            <person name="Mesa V."/>
        </authorList>
    </citation>
    <scope>NUCLEOTIDE SEQUENCE</scope>
    <source>
        <strain evidence="2">Clostridium neonatale JD116</strain>
    </source>
</reference>
<evidence type="ECO:0000256" key="1">
    <source>
        <dbReference type="SAM" id="MobiDB-lite"/>
    </source>
</evidence>
<evidence type="ECO:0000313" key="2">
    <source>
        <dbReference type="EMBL" id="CAI3540099.1"/>
    </source>
</evidence>
<accession>A0AAD1YEH6</accession>
<name>A0AAD1YEH6_9CLOT</name>
<evidence type="ECO:0000313" key="3">
    <source>
        <dbReference type="Proteomes" id="UP001189143"/>
    </source>
</evidence>
<dbReference type="EMBL" id="CAMTCP010000019">
    <property type="protein sequence ID" value="CAI3540099.1"/>
    <property type="molecule type" value="Genomic_DNA"/>
</dbReference>
<gene>
    <name evidence="2" type="ORF">CNEO2_1170003</name>
</gene>
<dbReference type="AlphaFoldDB" id="A0AAD1YEH6"/>